<dbReference type="EMBL" id="JBHUIY010000010">
    <property type="protein sequence ID" value="MFD2233562.1"/>
    <property type="molecule type" value="Genomic_DNA"/>
</dbReference>
<name>A0ABW5CAZ0_9PROT</name>
<dbReference type="PROSITE" id="PS51257">
    <property type="entry name" value="PROKAR_LIPOPROTEIN"/>
    <property type="match status" value="1"/>
</dbReference>
<organism evidence="2 3">
    <name type="scientific">Phaeospirillum tilakii</name>
    <dbReference type="NCBI Taxonomy" id="741673"/>
    <lineage>
        <taxon>Bacteria</taxon>
        <taxon>Pseudomonadati</taxon>
        <taxon>Pseudomonadota</taxon>
        <taxon>Alphaproteobacteria</taxon>
        <taxon>Rhodospirillales</taxon>
        <taxon>Rhodospirillaceae</taxon>
        <taxon>Phaeospirillum</taxon>
    </lineage>
</organism>
<evidence type="ECO:0000313" key="3">
    <source>
        <dbReference type="Proteomes" id="UP001597296"/>
    </source>
</evidence>
<accession>A0ABW5CAZ0</accession>
<gene>
    <name evidence="2" type="ORF">ACFSNB_07070</name>
</gene>
<proteinExistence type="predicted"/>
<dbReference type="Proteomes" id="UP001597296">
    <property type="component" value="Unassembled WGS sequence"/>
</dbReference>
<comment type="caution">
    <text evidence="2">The sequence shown here is derived from an EMBL/GenBank/DDBJ whole genome shotgun (WGS) entry which is preliminary data.</text>
</comment>
<feature type="signal peptide" evidence="1">
    <location>
        <begin position="1"/>
        <end position="18"/>
    </location>
</feature>
<sequence length="141" mass="15203">MTRIAAAALLLPCLAALAACQTDSRQQVLLTDRSQVELRAVQTRAFDTADKALTLRNVIATLQDLGFVIDKVDETLGMVSATKLSGYALRMSVSIRPRGPSQIAVRASAQYNLAAVSDPAPYQQFFAALEKAMFLTANQVD</sequence>
<feature type="chain" id="PRO_5047227127" description="DUF4410 domain-containing protein" evidence="1">
    <location>
        <begin position="19"/>
        <end position="141"/>
    </location>
</feature>
<evidence type="ECO:0000313" key="2">
    <source>
        <dbReference type="EMBL" id="MFD2233562.1"/>
    </source>
</evidence>
<keyword evidence="3" id="KW-1185">Reference proteome</keyword>
<dbReference type="RefSeq" id="WP_377315355.1">
    <property type="nucleotide sequence ID" value="NZ_JBHUIY010000010.1"/>
</dbReference>
<evidence type="ECO:0008006" key="4">
    <source>
        <dbReference type="Google" id="ProtNLM"/>
    </source>
</evidence>
<protein>
    <recommendedName>
        <fullName evidence="4">DUF4410 domain-containing protein</fullName>
    </recommendedName>
</protein>
<keyword evidence="1" id="KW-0732">Signal</keyword>
<reference evidence="3" key="1">
    <citation type="journal article" date="2019" name="Int. J. Syst. Evol. Microbiol.">
        <title>The Global Catalogue of Microorganisms (GCM) 10K type strain sequencing project: providing services to taxonomists for standard genome sequencing and annotation.</title>
        <authorList>
            <consortium name="The Broad Institute Genomics Platform"/>
            <consortium name="The Broad Institute Genome Sequencing Center for Infectious Disease"/>
            <person name="Wu L."/>
            <person name="Ma J."/>
        </authorList>
    </citation>
    <scope>NUCLEOTIDE SEQUENCE [LARGE SCALE GENOMIC DNA]</scope>
    <source>
        <strain evidence="3">KCTC 15012</strain>
    </source>
</reference>
<evidence type="ECO:0000256" key="1">
    <source>
        <dbReference type="SAM" id="SignalP"/>
    </source>
</evidence>